<dbReference type="PRINTS" id="PR01415">
    <property type="entry name" value="ANKYRIN"/>
</dbReference>
<reference evidence="4 5" key="1">
    <citation type="submission" date="2022-05" db="EMBL/GenBank/DDBJ databases">
        <authorList>
            <consortium name="Genoscope - CEA"/>
            <person name="William W."/>
        </authorList>
    </citation>
    <scope>NUCLEOTIDE SEQUENCE [LARGE SCALE GENOMIC DNA]</scope>
</reference>
<dbReference type="Proteomes" id="UP001159427">
    <property type="component" value="Unassembled WGS sequence"/>
</dbReference>
<dbReference type="EMBL" id="CALNXI010000907">
    <property type="protein sequence ID" value="CAH3146231.1"/>
    <property type="molecule type" value="Genomic_DNA"/>
</dbReference>
<dbReference type="PANTHER" id="PTHR24173">
    <property type="entry name" value="ANKYRIN REPEAT CONTAINING"/>
    <property type="match status" value="1"/>
</dbReference>
<dbReference type="SMART" id="SM00248">
    <property type="entry name" value="ANK"/>
    <property type="match status" value="11"/>
</dbReference>
<keyword evidence="2 3" id="KW-0040">ANK repeat</keyword>
<evidence type="ECO:0000313" key="4">
    <source>
        <dbReference type="EMBL" id="CAH3146231.1"/>
    </source>
</evidence>
<evidence type="ECO:0000256" key="2">
    <source>
        <dbReference type="ARBA" id="ARBA00023043"/>
    </source>
</evidence>
<dbReference type="Pfam" id="PF00023">
    <property type="entry name" value="Ank"/>
    <property type="match status" value="2"/>
</dbReference>
<dbReference type="SUPFAM" id="SSF48403">
    <property type="entry name" value="Ankyrin repeat"/>
    <property type="match status" value="2"/>
</dbReference>
<dbReference type="InterPro" id="IPR036770">
    <property type="entry name" value="Ankyrin_rpt-contain_sf"/>
</dbReference>
<evidence type="ECO:0000313" key="5">
    <source>
        <dbReference type="Proteomes" id="UP001159427"/>
    </source>
</evidence>
<feature type="repeat" description="ANK" evidence="3">
    <location>
        <begin position="196"/>
        <end position="228"/>
    </location>
</feature>
<dbReference type="PROSITE" id="PS50088">
    <property type="entry name" value="ANK_REPEAT"/>
    <property type="match status" value="7"/>
</dbReference>
<feature type="repeat" description="ANK" evidence="3">
    <location>
        <begin position="430"/>
        <end position="462"/>
    </location>
</feature>
<feature type="repeat" description="ANK" evidence="3">
    <location>
        <begin position="130"/>
        <end position="162"/>
    </location>
</feature>
<evidence type="ECO:0000256" key="1">
    <source>
        <dbReference type="ARBA" id="ARBA00022737"/>
    </source>
</evidence>
<feature type="repeat" description="ANK" evidence="3">
    <location>
        <begin position="163"/>
        <end position="195"/>
    </location>
</feature>
<dbReference type="PROSITE" id="PS50297">
    <property type="entry name" value="ANK_REP_REGION"/>
    <property type="match status" value="6"/>
</dbReference>
<feature type="non-terminal residue" evidence="4">
    <location>
        <position position="1"/>
    </location>
</feature>
<sequence length="497" mass="54067">LSLKSLAFNVLTMPDNESGLSCLQSACVKGDTETVYAILNNSPDKLDSAIALSLKTGENVSRFNSQSILTGLGALDSENHKQISNLVEKVAKDFQSQPLLHIAAKKGNIEHIRRLLDFGEFVDCAPPDKSGETPLMWAARYNVEEIVQFLVEKGASLEIQDGNGYTPLHHAAMGGKEANILRLIKLGADILKESYRHYSPVHLACIDGHKEAVRLLLGHGAEASREGGFMVGSPFTSAAHNGHLEIVQLLVESGVPVNKRSVVGWSALHEAVAGGHIHVVKYLLEKGADIQAITTYTRKGKEYHQSVLHLATSLEMFRLLIEYGADINALEDFQYPTLHVAAKLGHNDIVDYLLNQGVNVNLRTDHSRLSALTCAIKGDQDATVKHLIERGCSVDYCDSCLSTLSVGKGFIAVFELLLNRGISVDTMDKNGKTPLIAAAEAGQADMVEFLLDRGASINGTRDEFKKLNDEGYASQDKHKSSFPLYHALKAGHIEVAQ</sequence>
<feature type="repeat" description="ANK" evidence="3">
    <location>
        <begin position="263"/>
        <end position="295"/>
    </location>
</feature>
<feature type="non-terminal residue" evidence="4">
    <location>
        <position position="497"/>
    </location>
</feature>
<keyword evidence="1" id="KW-0677">Repeat</keyword>
<name>A0ABN8PPN7_9CNID</name>
<dbReference type="InterPro" id="IPR002110">
    <property type="entry name" value="Ankyrin_rpt"/>
</dbReference>
<gene>
    <name evidence="4" type="ORF">PEVE_00043864</name>
</gene>
<comment type="caution">
    <text evidence="4">The sequence shown here is derived from an EMBL/GenBank/DDBJ whole genome shotgun (WGS) entry which is preliminary data.</text>
</comment>
<proteinExistence type="predicted"/>
<dbReference type="Pfam" id="PF12796">
    <property type="entry name" value="Ank_2"/>
    <property type="match status" value="4"/>
</dbReference>
<accession>A0ABN8PPN7</accession>
<feature type="repeat" description="ANK" evidence="3">
    <location>
        <begin position="233"/>
        <end position="262"/>
    </location>
</feature>
<evidence type="ECO:0000256" key="3">
    <source>
        <dbReference type="PROSITE-ProRule" id="PRU00023"/>
    </source>
</evidence>
<keyword evidence="5" id="KW-1185">Reference proteome</keyword>
<dbReference type="PANTHER" id="PTHR24173:SF74">
    <property type="entry name" value="ANKYRIN REPEAT DOMAIN-CONTAINING PROTEIN 16"/>
    <property type="match status" value="1"/>
</dbReference>
<dbReference type="Gene3D" id="1.25.40.20">
    <property type="entry name" value="Ankyrin repeat-containing domain"/>
    <property type="match status" value="3"/>
</dbReference>
<feature type="repeat" description="ANK" evidence="3">
    <location>
        <begin position="338"/>
        <end position="365"/>
    </location>
</feature>
<protein>
    <submittedName>
        <fullName evidence="4">Uncharacterized protein</fullName>
    </submittedName>
</protein>
<organism evidence="4 5">
    <name type="scientific">Porites evermanni</name>
    <dbReference type="NCBI Taxonomy" id="104178"/>
    <lineage>
        <taxon>Eukaryota</taxon>
        <taxon>Metazoa</taxon>
        <taxon>Cnidaria</taxon>
        <taxon>Anthozoa</taxon>
        <taxon>Hexacorallia</taxon>
        <taxon>Scleractinia</taxon>
        <taxon>Fungiina</taxon>
        <taxon>Poritidae</taxon>
        <taxon>Porites</taxon>
    </lineage>
</organism>